<dbReference type="OrthoDB" id="877199at2"/>
<organism evidence="1 2">
    <name type="scientific">Hymenobacter gelipurpurascens</name>
    <dbReference type="NCBI Taxonomy" id="89968"/>
    <lineage>
        <taxon>Bacteria</taxon>
        <taxon>Pseudomonadati</taxon>
        <taxon>Bacteroidota</taxon>
        <taxon>Cytophagia</taxon>
        <taxon>Cytophagales</taxon>
        <taxon>Hymenobacteraceae</taxon>
        <taxon>Hymenobacter</taxon>
    </lineage>
</organism>
<evidence type="ECO:0000313" key="2">
    <source>
        <dbReference type="Proteomes" id="UP000198131"/>
    </source>
</evidence>
<keyword evidence="1" id="KW-0378">Hydrolase</keyword>
<dbReference type="Proteomes" id="UP000198131">
    <property type="component" value="Unassembled WGS sequence"/>
</dbReference>
<name>A0A212UBU8_9BACT</name>
<evidence type="ECO:0000313" key="1">
    <source>
        <dbReference type="EMBL" id="SNC75705.1"/>
    </source>
</evidence>
<dbReference type="AlphaFoldDB" id="A0A212UBU8"/>
<gene>
    <name evidence="1" type="ORF">SAMN06265337_3012</name>
</gene>
<dbReference type="SUPFAM" id="SSF53474">
    <property type="entry name" value="alpha/beta-Hydrolases"/>
    <property type="match status" value="1"/>
</dbReference>
<dbReference type="EMBL" id="FYEW01000002">
    <property type="protein sequence ID" value="SNC75705.1"/>
    <property type="molecule type" value="Genomic_DNA"/>
</dbReference>
<keyword evidence="2" id="KW-1185">Reference proteome</keyword>
<proteinExistence type="predicted"/>
<protein>
    <submittedName>
        <fullName evidence="1">Dienelactone hydrolase</fullName>
    </submittedName>
</protein>
<sequence length="347" mass="37859">MMQECRWWVGAAAFLLASCSSETSRNESAVPLPTGHYEGPINYRGSQLRVALDLREAAPGQLQGDVSFPENPGMSFPAEQLRYKEPQLRVDQGLGQSGGISLQAIREGDFLRGVLSWDSVQADFVWVRRGEAAPRGYREQRLKLGSQTATLRLPEDTLATHPAVVLLNIPAGQAARLTQQGYVTLLLPLPAAPDSSLVQTVGTALTALRAQPAVDSSRVGLWSRGRVAPWVVEAATQTQPQAAFVVLEGAPANTMAEAKVYRALSQQRIPTLGLYAALDTAVNVRESSRRLRTALAFRRSGMVRTYPKATPDFTVPGRADSNGQWQWPTPAPGYWDGLTDWLRLVTK</sequence>
<dbReference type="PROSITE" id="PS51257">
    <property type="entry name" value="PROKAR_LIPOPROTEIN"/>
    <property type="match status" value="1"/>
</dbReference>
<reference evidence="2" key="1">
    <citation type="submission" date="2017-06" db="EMBL/GenBank/DDBJ databases">
        <authorList>
            <person name="Varghese N."/>
            <person name="Submissions S."/>
        </authorList>
    </citation>
    <scope>NUCLEOTIDE SEQUENCE [LARGE SCALE GENOMIC DNA]</scope>
    <source>
        <strain evidence="2">DSM 11116</strain>
    </source>
</reference>
<dbReference type="InterPro" id="IPR029058">
    <property type="entry name" value="AB_hydrolase_fold"/>
</dbReference>
<dbReference type="GO" id="GO:0016787">
    <property type="term" value="F:hydrolase activity"/>
    <property type="evidence" value="ECO:0007669"/>
    <property type="project" value="UniProtKB-KW"/>
</dbReference>
<dbReference type="Gene3D" id="3.40.50.1820">
    <property type="entry name" value="alpha/beta hydrolase"/>
    <property type="match status" value="1"/>
</dbReference>
<accession>A0A212UBU8</accession>
<dbReference type="RefSeq" id="WP_088844314.1">
    <property type="nucleotide sequence ID" value="NZ_FYEW01000002.1"/>
</dbReference>